<dbReference type="Pfam" id="PF25390">
    <property type="entry name" value="WD40_RLD"/>
    <property type="match status" value="1"/>
</dbReference>
<dbReference type="SUPFAM" id="SSF50985">
    <property type="entry name" value="RCC1/BLIP-II"/>
    <property type="match status" value="1"/>
</dbReference>
<feature type="repeat" description="RCC1" evidence="2">
    <location>
        <begin position="357"/>
        <end position="419"/>
    </location>
</feature>
<keyword evidence="1" id="KW-0677">Repeat</keyword>
<proteinExistence type="predicted"/>
<dbReference type="PROSITE" id="PS00626">
    <property type="entry name" value="RCC1_2"/>
    <property type="match status" value="2"/>
</dbReference>
<evidence type="ECO:0000313" key="4">
    <source>
        <dbReference type="EMBL" id="KAG6409593.1"/>
    </source>
</evidence>
<feature type="repeat" description="RCC1" evidence="2">
    <location>
        <begin position="304"/>
        <end position="356"/>
    </location>
</feature>
<dbReference type="PANTHER" id="PTHR22870:SF155">
    <property type="entry name" value="E3 UBIQUITIN-PROTEIN LIGASE HERC1-RELATED"/>
    <property type="match status" value="1"/>
</dbReference>
<dbReference type="InterPro" id="IPR009091">
    <property type="entry name" value="RCC1/BLIP-II"/>
</dbReference>
<reference evidence="4" key="1">
    <citation type="submission" date="2018-01" db="EMBL/GenBank/DDBJ databases">
        <authorList>
            <person name="Mao J.F."/>
        </authorList>
    </citation>
    <scope>NUCLEOTIDE SEQUENCE</scope>
    <source>
        <strain evidence="4">Huo1</strain>
        <tissue evidence="4">Leaf</tissue>
    </source>
</reference>
<keyword evidence="5" id="KW-1185">Reference proteome</keyword>
<feature type="repeat" description="RCC1" evidence="2">
    <location>
        <begin position="176"/>
        <end position="232"/>
    </location>
</feature>
<dbReference type="AlphaFoldDB" id="A0A8X8XCG7"/>
<feature type="domain" description="RCC1-like" evidence="3">
    <location>
        <begin position="118"/>
        <end position="448"/>
    </location>
</feature>
<dbReference type="EMBL" id="PNBA02000010">
    <property type="protein sequence ID" value="KAG6409593.1"/>
    <property type="molecule type" value="Genomic_DNA"/>
</dbReference>
<evidence type="ECO:0000256" key="2">
    <source>
        <dbReference type="PROSITE-ProRule" id="PRU00235"/>
    </source>
</evidence>
<reference evidence="4" key="2">
    <citation type="submission" date="2020-08" db="EMBL/GenBank/DDBJ databases">
        <title>Plant Genome Project.</title>
        <authorList>
            <person name="Zhang R.-G."/>
        </authorList>
    </citation>
    <scope>NUCLEOTIDE SEQUENCE</scope>
    <source>
        <strain evidence="4">Huo1</strain>
        <tissue evidence="4">Leaf</tissue>
    </source>
</reference>
<dbReference type="PANTHER" id="PTHR22870">
    <property type="entry name" value="REGULATOR OF CHROMOSOME CONDENSATION"/>
    <property type="match status" value="1"/>
</dbReference>
<comment type="caution">
    <text evidence="4">The sequence shown here is derived from an EMBL/GenBank/DDBJ whole genome shotgun (WGS) entry which is preliminary data.</text>
</comment>
<evidence type="ECO:0000259" key="3">
    <source>
        <dbReference type="Pfam" id="PF25390"/>
    </source>
</evidence>
<dbReference type="PRINTS" id="PR00633">
    <property type="entry name" value="RCCNDNSATION"/>
</dbReference>
<dbReference type="InterPro" id="IPR000408">
    <property type="entry name" value="Reg_chr_condens"/>
</dbReference>
<evidence type="ECO:0000256" key="1">
    <source>
        <dbReference type="ARBA" id="ARBA00022737"/>
    </source>
</evidence>
<sequence>MEQSDEIPIQSTNLSRKIVAISAGEAHTLALTGDGKVYSWGRGTFGRLGTGSEEDRNLPVLVRFFGVDDEREENLKIVAIAAGAYHSLALADDGSVWGWGYGSCILYYNVLLDLDTDGQIGATGENSMVPSLLDGFFGLGSPSSSAQEYEAKRGKPLKISSVKAGGMMSLAIDDIGSLWIWGNCPHPPLTGSSEGDLEHESISAPAPVWDFHGHTVVKVACGDEHVVALVSAGEAYEGGNLLCYSWGVNSNGQLGLGDTESRWQPAMVETFNLESPWEVYDIACGKSHTALLAQRKRPSDTLESVCWTFGLGDNGQLGHGTTQTLTSPQLVKGLPESVFLVSVDCGLFHTSVVSSAGEVWSWGMERGLGLCPDARYFGADAGDALSPLLIPCNGVYDPRFPEPLQVACGAAHTILVADSGYKLWSWGRGWSGVLGNGRTDDCYVPTLALWPLLSEDFKEDRANNVEQTEQVGEKTPEGSVDADKRLSAAMAEMQLLQSKLSVISRYRLCIHLLCFIRLLGANRDLMVTMQKSWSFLPGKKEMSRLWRGRADGLARLAKTRRSMVCAVSDVIIRDRSFFIFTLKVISSRSKGKEK</sequence>
<feature type="repeat" description="RCC1" evidence="2">
    <location>
        <begin position="35"/>
        <end position="93"/>
    </location>
</feature>
<dbReference type="Pfam" id="PF00415">
    <property type="entry name" value="RCC1"/>
    <property type="match status" value="1"/>
</dbReference>
<dbReference type="Proteomes" id="UP000298416">
    <property type="component" value="Unassembled WGS sequence"/>
</dbReference>
<gene>
    <name evidence="4" type="ORF">SASPL_127633</name>
</gene>
<dbReference type="InterPro" id="IPR058923">
    <property type="entry name" value="RCC1-like_dom"/>
</dbReference>
<dbReference type="InterPro" id="IPR051210">
    <property type="entry name" value="Ub_ligase/GEF_domain"/>
</dbReference>
<dbReference type="PROSITE" id="PS50012">
    <property type="entry name" value="RCC1_3"/>
    <property type="match status" value="6"/>
</dbReference>
<evidence type="ECO:0000313" key="5">
    <source>
        <dbReference type="Proteomes" id="UP000298416"/>
    </source>
</evidence>
<name>A0A8X8XCG7_SALSN</name>
<organism evidence="4">
    <name type="scientific">Salvia splendens</name>
    <name type="common">Scarlet sage</name>
    <dbReference type="NCBI Taxonomy" id="180675"/>
    <lineage>
        <taxon>Eukaryota</taxon>
        <taxon>Viridiplantae</taxon>
        <taxon>Streptophyta</taxon>
        <taxon>Embryophyta</taxon>
        <taxon>Tracheophyta</taxon>
        <taxon>Spermatophyta</taxon>
        <taxon>Magnoliopsida</taxon>
        <taxon>eudicotyledons</taxon>
        <taxon>Gunneridae</taxon>
        <taxon>Pentapetalae</taxon>
        <taxon>asterids</taxon>
        <taxon>lamiids</taxon>
        <taxon>Lamiales</taxon>
        <taxon>Lamiaceae</taxon>
        <taxon>Nepetoideae</taxon>
        <taxon>Mentheae</taxon>
        <taxon>Salviinae</taxon>
        <taxon>Salvia</taxon>
        <taxon>Salvia subgen. Calosphace</taxon>
        <taxon>core Calosphace</taxon>
    </lineage>
</organism>
<feature type="repeat" description="RCC1" evidence="2">
    <location>
        <begin position="1"/>
        <end position="34"/>
    </location>
</feature>
<accession>A0A8X8XCG7</accession>
<feature type="repeat" description="RCC1" evidence="2">
    <location>
        <begin position="241"/>
        <end position="295"/>
    </location>
</feature>
<dbReference type="Gene3D" id="2.130.10.30">
    <property type="entry name" value="Regulator of chromosome condensation 1/beta-lactamase-inhibitor protein II"/>
    <property type="match status" value="3"/>
</dbReference>
<protein>
    <recommendedName>
        <fullName evidence="3">RCC1-like domain-containing protein</fullName>
    </recommendedName>
</protein>